<dbReference type="SUPFAM" id="SSF53756">
    <property type="entry name" value="UDP-Glycosyltransferase/glycogen phosphorylase"/>
    <property type="match status" value="1"/>
</dbReference>
<dbReference type="OrthoDB" id="9790710at2"/>
<dbReference type="RefSeq" id="WP_092889413.1">
    <property type="nucleotide sequence ID" value="NZ_CP061498.1"/>
</dbReference>
<dbReference type="PANTHER" id="PTHR12526:SF638">
    <property type="entry name" value="SPORE COAT PROTEIN SA"/>
    <property type="match status" value="1"/>
</dbReference>
<dbReference type="GO" id="GO:0016757">
    <property type="term" value="F:glycosyltransferase activity"/>
    <property type="evidence" value="ECO:0007669"/>
    <property type="project" value="InterPro"/>
</dbReference>
<proteinExistence type="predicted"/>
<accession>A0A1H2ZUF0</accession>
<dbReference type="Proteomes" id="UP000198539">
    <property type="component" value="Unassembled WGS sequence"/>
</dbReference>
<dbReference type="EMBL" id="FNOM01000006">
    <property type="protein sequence ID" value="SDX20498.1"/>
    <property type="molecule type" value="Genomic_DNA"/>
</dbReference>
<dbReference type="InterPro" id="IPR001296">
    <property type="entry name" value="Glyco_trans_1"/>
</dbReference>
<evidence type="ECO:0000313" key="2">
    <source>
        <dbReference type="EMBL" id="SDX20498.1"/>
    </source>
</evidence>
<dbReference type="PANTHER" id="PTHR12526">
    <property type="entry name" value="GLYCOSYLTRANSFERASE"/>
    <property type="match status" value="1"/>
</dbReference>
<dbReference type="AlphaFoldDB" id="A0A1H2ZUF0"/>
<evidence type="ECO:0000313" key="3">
    <source>
        <dbReference type="Proteomes" id="UP000198539"/>
    </source>
</evidence>
<feature type="domain" description="Glycosyl transferase family 1" evidence="1">
    <location>
        <begin position="217"/>
        <end position="369"/>
    </location>
</feature>
<dbReference type="STRING" id="564137.SAMN04488238_10657"/>
<sequence length="403" mass="44549">MIDARYTLFSHIPLYADPDGALHTNRLWEKDLSLHIGYLPNLRLCCPVLPRTQVPHPTDADTRIDGLSPERVVALRPNQGWGAVLANIMPNLRIIRRALRDSDIAHSSGVGWPFPLSYYLLALRRSGAFEWVMVIESSDWMIPQGQRGTLRARLGQRLHGRLIRACLRASDARIFTQAWYRDTLLGHERATLIAPAIWLDAESILPESALTPRAPGPLRVICPTRLIAEKGLHTVMQALSVYAGTPGAPPLHLDIMGEGPMAQELARFAKSLYLAAGPARLRLIPPLPYGPAFFEALRGYDTALIASEKEEQPRIVFDAFSQGLPCIASRTHGNLSVIDQDRTGTFFTPGDPADLAAVLARLARDPAALSDLRPGVLAEVALKTHEHMHRTRAAFLKRVLTRA</sequence>
<keyword evidence="2" id="KW-0808">Transferase</keyword>
<protein>
    <submittedName>
        <fullName evidence="2">Glycosyltransferase involved in cell wall bisynthesis</fullName>
    </submittedName>
</protein>
<dbReference type="Gene3D" id="3.40.50.2000">
    <property type="entry name" value="Glycogen Phosphorylase B"/>
    <property type="match status" value="2"/>
</dbReference>
<dbReference type="Pfam" id="PF00534">
    <property type="entry name" value="Glycos_transf_1"/>
    <property type="match status" value="1"/>
</dbReference>
<evidence type="ECO:0000259" key="1">
    <source>
        <dbReference type="Pfam" id="PF00534"/>
    </source>
</evidence>
<gene>
    <name evidence="2" type="ORF">SAMN04488238_10657</name>
</gene>
<reference evidence="2 3" key="1">
    <citation type="submission" date="2016-10" db="EMBL/GenBank/DDBJ databases">
        <authorList>
            <person name="de Groot N.N."/>
        </authorList>
    </citation>
    <scope>NUCLEOTIDE SEQUENCE [LARGE SCALE GENOMIC DNA]</scope>
    <source>
        <strain evidence="2 3">CGMCC 1.8894</strain>
    </source>
</reference>
<name>A0A1H2ZUF0_9RHOB</name>
<organism evidence="2 3">
    <name type="scientific">Roseicitreum antarcticum</name>
    <dbReference type="NCBI Taxonomy" id="564137"/>
    <lineage>
        <taxon>Bacteria</taxon>
        <taxon>Pseudomonadati</taxon>
        <taxon>Pseudomonadota</taxon>
        <taxon>Alphaproteobacteria</taxon>
        <taxon>Rhodobacterales</taxon>
        <taxon>Paracoccaceae</taxon>
        <taxon>Roseicitreum</taxon>
    </lineage>
</organism>
<dbReference type="CDD" id="cd03801">
    <property type="entry name" value="GT4_PimA-like"/>
    <property type="match status" value="1"/>
</dbReference>
<keyword evidence="3" id="KW-1185">Reference proteome</keyword>